<gene>
    <name evidence="8" type="ORF">ATJ88_0928</name>
</gene>
<dbReference type="InterPro" id="IPR015590">
    <property type="entry name" value="Aldehyde_DH_dom"/>
</dbReference>
<comment type="caution">
    <text evidence="8">The sequence shown here is derived from an EMBL/GenBank/DDBJ whole genome shotgun (WGS) entry which is preliminary data.</text>
</comment>
<evidence type="ECO:0000256" key="2">
    <source>
        <dbReference type="ARBA" id="ARBA00023002"/>
    </source>
</evidence>
<dbReference type="InterPro" id="IPR016161">
    <property type="entry name" value="Ald_DH/histidinol_DH"/>
</dbReference>
<dbReference type="PIRSF" id="PIRSF036492">
    <property type="entry name" value="ALDH"/>
    <property type="match status" value="1"/>
</dbReference>
<dbReference type="GO" id="GO:0006081">
    <property type="term" value="P:aldehyde metabolic process"/>
    <property type="evidence" value="ECO:0007669"/>
    <property type="project" value="InterPro"/>
</dbReference>
<evidence type="ECO:0000313" key="8">
    <source>
        <dbReference type="EMBL" id="PFG42271.1"/>
    </source>
</evidence>
<comment type="similarity">
    <text evidence="1 3 6">Belongs to the aldehyde dehydrogenase family.</text>
</comment>
<dbReference type="RefSeq" id="WP_098462807.1">
    <property type="nucleotide sequence ID" value="NZ_PDJJ01000001.1"/>
</dbReference>
<dbReference type="InterPro" id="IPR016162">
    <property type="entry name" value="Ald_DH_N"/>
</dbReference>
<protein>
    <recommendedName>
        <fullName evidence="3">Aldehyde dehydrogenase</fullName>
    </recommendedName>
</protein>
<dbReference type="AlphaFoldDB" id="A0A2A9EUR6"/>
<proteinExistence type="inferred from homology"/>
<feature type="domain" description="Aldehyde dehydrogenase" evidence="7">
    <location>
        <begin position="48"/>
        <end position="500"/>
    </location>
</feature>
<name>A0A2A9EUR6_9MICO</name>
<dbReference type="Proteomes" id="UP000224130">
    <property type="component" value="Unassembled WGS sequence"/>
</dbReference>
<dbReference type="OrthoDB" id="6882680at2"/>
<dbReference type="GO" id="GO:0016620">
    <property type="term" value="F:oxidoreductase activity, acting on the aldehyde or oxo group of donors, NAD or NADP as acceptor"/>
    <property type="evidence" value="ECO:0007669"/>
    <property type="project" value="InterPro"/>
</dbReference>
<organism evidence="8 9">
    <name type="scientific">Isoptericola jiangsuensis</name>
    <dbReference type="NCBI Taxonomy" id="548579"/>
    <lineage>
        <taxon>Bacteria</taxon>
        <taxon>Bacillati</taxon>
        <taxon>Actinomycetota</taxon>
        <taxon>Actinomycetes</taxon>
        <taxon>Micrococcales</taxon>
        <taxon>Promicromonosporaceae</taxon>
        <taxon>Isoptericola</taxon>
    </lineage>
</organism>
<keyword evidence="2 3" id="KW-0560">Oxidoreductase</keyword>
<reference evidence="8 9" key="1">
    <citation type="submission" date="2017-10" db="EMBL/GenBank/DDBJ databases">
        <title>Sequencing the genomes of 1000 actinobacteria strains.</title>
        <authorList>
            <person name="Klenk H.-P."/>
        </authorList>
    </citation>
    <scope>NUCLEOTIDE SEQUENCE [LARGE SCALE GENOMIC DNA]</scope>
    <source>
        <strain evidence="8 9">DSM 21863</strain>
    </source>
</reference>
<dbReference type="NCBIfam" id="NF006916">
    <property type="entry name" value="PRK09407.1"/>
    <property type="match status" value="1"/>
</dbReference>
<evidence type="ECO:0000259" key="7">
    <source>
        <dbReference type="Pfam" id="PF00171"/>
    </source>
</evidence>
<dbReference type="Gene3D" id="3.40.605.10">
    <property type="entry name" value="Aldehyde Dehydrogenase, Chain A, domain 1"/>
    <property type="match status" value="1"/>
</dbReference>
<feature type="active site" evidence="4">
    <location>
        <position position="307"/>
    </location>
</feature>
<accession>A0A2A9EUR6</accession>
<dbReference type="Gene3D" id="3.40.309.10">
    <property type="entry name" value="Aldehyde Dehydrogenase, Chain A, domain 2"/>
    <property type="match status" value="1"/>
</dbReference>
<dbReference type="InterPro" id="IPR029510">
    <property type="entry name" value="Ald_DH_CS_GLU"/>
</dbReference>
<evidence type="ECO:0000256" key="6">
    <source>
        <dbReference type="RuleBase" id="RU003345"/>
    </source>
</evidence>
<evidence type="ECO:0000256" key="4">
    <source>
        <dbReference type="PIRSR" id="PIRSR036492-1"/>
    </source>
</evidence>
<evidence type="ECO:0000256" key="1">
    <source>
        <dbReference type="ARBA" id="ARBA00009986"/>
    </source>
</evidence>
<dbReference type="PANTHER" id="PTHR11699">
    <property type="entry name" value="ALDEHYDE DEHYDROGENASE-RELATED"/>
    <property type="match status" value="1"/>
</dbReference>
<dbReference type="EMBL" id="PDJJ01000001">
    <property type="protein sequence ID" value="PFG42271.1"/>
    <property type="molecule type" value="Genomic_DNA"/>
</dbReference>
<feature type="active site" evidence="4 5">
    <location>
        <position position="273"/>
    </location>
</feature>
<dbReference type="SUPFAM" id="SSF53720">
    <property type="entry name" value="ALDH-like"/>
    <property type="match status" value="1"/>
</dbReference>
<dbReference type="InterPro" id="IPR016163">
    <property type="entry name" value="Ald_DH_C"/>
</dbReference>
<keyword evidence="9" id="KW-1185">Reference proteome</keyword>
<evidence type="ECO:0000256" key="3">
    <source>
        <dbReference type="PIRNR" id="PIRNR036492"/>
    </source>
</evidence>
<dbReference type="FunFam" id="3.40.309.10:FF:000009">
    <property type="entry name" value="Aldehyde dehydrogenase A"/>
    <property type="match status" value="1"/>
</dbReference>
<dbReference type="PROSITE" id="PS00687">
    <property type="entry name" value="ALDEHYDE_DEHYDR_GLU"/>
    <property type="match status" value="1"/>
</dbReference>
<sequence>MATAHESDGALGDVIDPELPASTYVLEPEVVEPLVRRLATSHDAGVHRSTLPFTGAPLAAVPFSSVADVTEAVTRARAAQHDWAARPLRDRLQVVDRLGVLVLQRQSEILDLIQMESGKARRSAFEEVADVAQTCRHYVVRGPRYLADRREPGALSVLTGVRVHRRPVGVVGVISPWNYPLTLALAEAIPALVAGNAVVLKPDPQTMLSALWAAELFAEAGLPDDLLAVVGGAGDVGAALVDHVDHIAFTGSTAVGRKVAARAGERLIGATLELGGKNPLYVAADADLDAAVPGVVRACFSNAGQLCMSIERLVLHERIADAFLERFVPAVRELSLGPGLDYTADVGSLVSADQLAKVAEHVDDALAKGAHALTGAVHRADIGPYFYAPTVLDHVPDDAVCLREETFGPVVTVSRVASDDAAVAAMNDTEFGLNASVWTSDVARARRLAARVDAGTVVVNDGYASAWGSAGAPMGGMKSSGLGRRHGREAIDAVTEVQTVAVQRGLGAGVSLDTLYRLGGETPSAVLTTALRAMRRLRMP</sequence>
<evidence type="ECO:0000313" key="9">
    <source>
        <dbReference type="Proteomes" id="UP000224130"/>
    </source>
</evidence>
<evidence type="ECO:0000256" key="5">
    <source>
        <dbReference type="PROSITE-ProRule" id="PRU10007"/>
    </source>
</evidence>
<dbReference type="Pfam" id="PF00171">
    <property type="entry name" value="Aldedh"/>
    <property type="match status" value="1"/>
</dbReference>
<dbReference type="InterPro" id="IPR012394">
    <property type="entry name" value="Aldehyde_DH_NAD(P)"/>
</dbReference>